<dbReference type="EMBL" id="LAZR01045502">
    <property type="protein sequence ID" value="KKK98716.1"/>
    <property type="molecule type" value="Genomic_DNA"/>
</dbReference>
<protein>
    <submittedName>
        <fullName evidence="1">Uncharacterized protein</fullName>
    </submittedName>
</protein>
<feature type="non-terminal residue" evidence="1">
    <location>
        <position position="1"/>
    </location>
</feature>
<accession>A0A0F9CQ17</accession>
<comment type="caution">
    <text evidence="1">The sequence shown here is derived from an EMBL/GenBank/DDBJ whole genome shotgun (WGS) entry which is preliminary data.</text>
</comment>
<dbReference type="Gene3D" id="1.10.10.10">
    <property type="entry name" value="Winged helix-like DNA-binding domain superfamily/Winged helix DNA-binding domain"/>
    <property type="match status" value="1"/>
</dbReference>
<organism evidence="1">
    <name type="scientific">marine sediment metagenome</name>
    <dbReference type="NCBI Taxonomy" id="412755"/>
    <lineage>
        <taxon>unclassified sequences</taxon>
        <taxon>metagenomes</taxon>
        <taxon>ecological metagenomes</taxon>
    </lineage>
</organism>
<reference evidence="1" key="1">
    <citation type="journal article" date="2015" name="Nature">
        <title>Complex archaea that bridge the gap between prokaryotes and eukaryotes.</title>
        <authorList>
            <person name="Spang A."/>
            <person name="Saw J.H."/>
            <person name="Jorgensen S.L."/>
            <person name="Zaremba-Niedzwiedzka K."/>
            <person name="Martijn J."/>
            <person name="Lind A.E."/>
            <person name="van Eijk R."/>
            <person name="Schleper C."/>
            <person name="Guy L."/>
            <person name="Ettema T.J."/>
        </authorList>
    </citation>
    <scope>NUCLEOTIDE SEQUENCE</scope>
</reference>
<name>A0A0F9CQ17_9ZZZZ</name>
<sequence length="213" mass="24794">LDAVERFDITKAKGNPRAFHNLAVVRIKSYMFEFFLNNNTQYSIPNYMSRAINLVEQVRNVIRAQNYTGNSEEVLLNFECEKFEKAIPETSAKKLRSVKTKLQRLADNSDKTYETMVLAVLKVERDIANYETEERRGLADSPEEIAGEKEFMEKFLNNLNPNARGVIEKILQGKTLEESGKEMGFTRERARQIKEDTLKYFKRTPMYKESVED</sequence>
<gene>
    <name evidence="1" type="ORF">LCGC14_2639980</name>
</gene>
<dbReference type="SUPFAM" id="SSF88659">
    <property type="entry name" value="Sigma3 and sigma4 domains of RNA polymerase sigma factors"/>
    <property type="match status" value="1"/>
</dbReference>
<proteinExistence type="predicted"/>
<dbReference type="InterPro" id="IPR013324">
    <property type="entry name" value="RNA_pol_sigma_r3/r4-like"/>
</dbReference>
<dbReference type="AlphaFoldDB" id="A0A0F9CQ17"/>
<evidence type="ECO:0000313" key="1">
    <source>
        <dbReference type="EMBL" id="KKK98716.1"/>
    </source>
</evidence>
<dbReference type="InterPro" id="IPR036388">
    <property type="entry name" value="WH-like_DNA-bd_sf"/>
</dbReference>